<evidence type="ECO:0000256" key="1">
    <source>
        <dbReference type="SAM" id="Coils"/>
    </source>
</evidence>
<feature type="coiled-coil region" evidence="1">
    <location>
        <begin position="289"/>
        <end position="348"/>
    </location>
</feature>
<dbReference type="AlphaFoldDB" id="A0AAD8T556"/>
<evidence type="ECO:0000256" key="2">
    <source>
        <dbReference type="SAM" id="MobiDB-lite"/>
    </source>
</evidence>
<name>A0AAD8T556_LOLMU</name>
<comment type="caution">
    <text evidence="3">The sequence shown here is derived from an EMBL/GenBank/DDBJ whole genome shotgun (WGS) entry which is preliminary data.</text>
</comment>
<dbReference type="EMBL" id="JAUUTY010000003">
    <property type="protein sequence ID" value="KAK1669650.1"/>
    <property type="molecule type" value="Genomic_DNA"/>
</dbReference>
<keyword evidence="4" id="KW-1185">Reference proteome</keyword>
<protein>
    <submittedName>
        <fullName evidence="3">Uncharacterized protein</fullName>
    </submittedName>
</protein>
<dbReference type="Proteomes" id="UP001231189">
    <property type="component" value="Unassembled WGS sequence"/>
</dbReference>
<proteinExistence type="predicted"/>
<reference evidence="3" key="1">
    <citation type="submission" date="2023-07" db="EMBL/GenBank/DDBJ databases">
        <title>A chromosome-level genome assembly of Lolium multiflorum.</title>
        <authorList>
            <person name="Chen Y."/>
            <person name="Copetti D."/>
            <person name="Kolliker R."/>
            <person name="Studer B."/>
        </authorList>
    </citation>
    <scope>NUCLEOTIDE SEQUENCE</scope>
    <source>
        <strain evidence="3">02402/16</strain>
        <tissue evidence="3">Leaf</tissue>
    </source>
</reference>
<gene>
    <name evidence="3" type="ORF">QYE76_057809</name>
</gene>
<keyword evidence="1" id="KW-0175">Coiled coil</keyword>
<organism evidence="3 4">
    <name type="scientific">Lolium multiflorum</name>
    <name type="common">Italian ryegrass</name>
    <name type="synonym">Lolium perenne subsp. multiflorum</name>
    <dbReference type="NCBI Taxonomy" id="4521"/>
    <lineage>
        <taxon>Eukaryota</taxon>
        <taxon>Viridiplantae</taxon>
        <taxon>Streptophyta</taxon>
        <taxon>Embryophyta</taxon>
        <taxon>Tracheophyta</taxon>
        <taxon>Spermatophyta</taxon>
        <taxon>Magnoliopsida</taxon>
        <taxon>Liliopsida</taxon>
        <taxon>Poales</taxon>
        <taxon>Poaceae</taxon>
        <taxon>BOP clade</taxon>
        <taxon>Pooideae</taxon>
        <taxon>Poodae</taxon>
        <taxon>Poeae</taxon>
        <taxon>Poeae Chloroplast Group 2 (Poeae type)</taxon>
        <taxon>Loliodinae</taxon>
        <taxon>Loliinae</taxon>
        <taxon>Lolium</taxon>
    </lineage>
</organism>
<feature type="compositionally biased region" description="Gly residues" evidence="2">
    <location>
        <begin position="1"/>
        <end position="12"/>
    </location>
</feature>
<evidence type="ECO:0000313" key="3">
    <source>
        <dbReference type="EMBL" id="KAK1669650.1"/>
    </source>
</evidence>
<feature type="compositionally biased region" description="Acidic residues" evidence="2">
    <location>
        <begin position="13"/>
        <end position="31"/>
    </location>
</feature>
<feature type="coiled-coil region" evidence="1">
    <location>
        <begin position="129"/>
        <end position="184"/>
    </location>
</feature>
<feature type="region of interest" description="Disordered" evidence="2">
    <location>
        <begin position="1"/>
        <end position="31"/>
    </location>
</feature>
<evidence type="ECO:0000313" key="4">
    <source>
        <dbReference type="Proteomes" id="UP001231189"/>
    </source>
</evidence>
<accession>A0AAD8T556</accession>
<sequence>MTRCSGGDGGVDGGDDDDDDGDDVPLDDDGDGVDFPLREEFADSCPRRALFSRCSPPRAAVTLREDPSWLRTILLWLLFLPFLRMEKSKNKLSLPKTIKVLLFMKVKSQPLIKDLLRIGTQFVGYREYASKAEEKLAEANERANTLAQQLEHSEKARKKAELDATKLEREADKAKADAAARTAQEFQLEEPANDPLLDALSFLEEEPATFLNLAKSFNSSEDLGLKMRQENMKVAVESTVALVADSQQTIDWMKLIFDNYSSIPGPPEVFPSSLSKKSSVPVNLDDSSSMDLTEELKELRVQLQSVKKQSLILMEQSQGSSQREKIALQQAQDAMTEKDAAVAEAAEATSRENSMLQLLIDASLDMAGAFLDTATENERVEARSNVLLRLAREHGSNFWVTPERTRQIVRFQDRALQVRGYLDFCTKTLSMVYNSMFPRNIQPKTLPELMEKFKDAHRIHHFVRAQLVAGARFALIMLQICHSKLDLTQVVEKVHEKVRRRKVGIDRINTKVSPIAEEMIEDLLRIDADFFADGHYADFLGAALDDILNHD</sequence>